<dbReference type="PANTHER" id="PTHR33446:SF2">
    <property type="entry name" value="PROTEIN TONB"/>
    <property type="match status" value="1"/>
</dbReference>
<comment type="function">
    <text evidence="10">Interacts with outer membrane receptor proteins that carry out high-affinity binding and energy dependent uptake into the periplasmic space of specific substrates. It could act to transduce energy from the cytoplasmic membrane to specific energy-requiring processes in the outer membrane, resulting in the release into the periplasm of ligands bound by these outer membrane proteins.</text>
</comment>
<comment type="caution">
    <text evidence="13">The sequence shown here is derived from an EMBL/GenBank/DDBJ whole genome shotgun (WGS) entry which is preliminary data.</text>
</comment>
<evidence type="ECO:0000256" key="1">
    <source>
        <dbReference type="ARBA" id="ARBA00004383"/>
    </source>
</evidence>
<dbReference type="GO" id="GO:0055085">
    <property type="term" value="P:transmembrane transport"/>
    <property type="evidence" value="ECO:0007669"/>
    <property type="project" value="InterPro"/>
</dbReference>
<keyword evidence="3 10" id="KW-0813">Transport</keyword>
<evidence type="ECO:0000256" key="7">
    <source>
        <dbReference type="ARBA" id="ARBA00022927"/>
    </source>
</evidence>
<keyword evidence="6 10" id="KW-0812">Transmembrane</keyword>
<dbReference type="EMBL" id="QYUO01000001">
    <property type="protein sequence ID" value="RJF98419.1"/>
    <property type="molecule type" value="Genomic_DNA"/>
</dbReference>
<dbReference type="Pfam" id="PF03544">
    <property type="entry name" value="TonB_C"/>
    <property type="match status" value="1"/>
</dbReference>
<dbReference type="Proteomes" id="UP000265955">
    <property type="component" value="Unassembled WGS sequence"/>
</dbReference>
<keyword evidence="5 10" id="KW-0997">Cell inner membrane</keyword>
<sequence length="228" mass="24585">MNQSLNSRAGALTLITVTHIAAIWLMMTGLRPDLTPPSPLPAVMVEMLPAERPVNKQVIEPRPQPPKETPQTQPKREPPKPQVKKSAPKTTTSDTALTAPKPEAQPAQQAPVAAPESSSPPVSQTLAPAPAQPAPVTPPRFNAAYLNNPAPVYPAMLRRAGEEGKVVLRVFVTAEGNAGEVQVFRPSSSPLFDEAALAAVRRWRFVPARRGDTAISEWVQVPIDFKLN</sequence>
<comment type="similarity">
    <text evidence="2 10">Belongs to the TonB family.</text>
</comment>
<dbReference type="Gene3D" id="3.30.1150.10">
    <property type="match status" value="1"/>
</dbReference>
<reference evidence="14" key="1">
    <citation type="submission" date="2018-09" db="EMBL/GenBank/DDBJ databases">
        <authorList>
            <person name="Zhu H."/>
        </authorList>
    </citation>
    <scope>NUCLEOTIDE SEQUENCE [LARGE SCALE GENOMIC DNA]</scope>
    <source>
        <strain evidence="14">K1R23-30</strain>
    </source>
</reference>
<gene>
    <name evidence="13" type="ORF">D3871_07800</name>
</gene>
<dbReference type="GO" id="GO:0015031">
    <property type="term" value="P:protein transport"/>
    <property type="evidence" value="ECO:0007669"/>
    <property type="project" value="UniProtKB-UniRule"/>
</dbReference>
<feature type="domain" description="TonB C-terminal" evidence="12">
    <location>
        <begin position="138"/>
        <end position="228"/>
    </location>
</feature>
<dbReference type="AlphaFoldDB" id="A0A3A3GC03"/>
<keyword evidence="7 10" id="KW-0653">Protein transport</keyword>
<dbReference type="InterPro" id="IPR051045">
    <property type="entry name" value="TonB-dependent_transducer"/>
</dbReference>
<dbReference type="GO" id="GO:0098797">
    <property type="term" value="C:plasma membrane protein complex"/>
    <property type="evidence" value="ECO:0007669"/>
    <property type="project" value="TreeGrafter"/>
</dbReference>
<evidence type="ECO:0000259" key="12">
    <source>
        <dbReference type="PROSITE" id="PS52015"/>
    </source>
</evidence>
<protein>
    <recommendedName>
        <fullName evidence="10">Protein TonB</fullName>
    </recommendedName>
</protein>
<evidence type="ECO:0000256" key="8">
    <source>
        <dbReference type="ARBA" id="ARBA00022989"/>
    </source>
</evidence>
<evidence type="ECO:0000256" key="6">
    <source>
        <dbReference type="ARBA" id="ARBA00022692"/>
    </source>
</evidence>
<keyword evidence="14" id="KW-1185">Reference proteome</keyword>
<evidence type="ECO:0000256" key="2">
    <source>
        <dbReference type="ARBA" id="ARBA00006555"/>
    </source>
</evidence>
<evidence type="ECO:0000313" key="14">
    <source>
        <dbReference type="Proteomes" id="UP000265955"/>
    </source>
</evidence>
<dbReference type="PANTHER" id="PTHR33446">
    <property type="entry name" value="PROTEIN TONB-RELATED"/>
    <property type="match status" value="1"/>
</dbReference>
<dbReference type="GO" id="GO:0031992">
    <property type="term" value="F:energy transducer activity"/>
    <property type="evidence" value="ECO:0007669"/>
    <property type="project" value="InterPro"/>
</dbReference>
<keyword evidence="9 10" id="KW-0472">Membrane</keyword>
<evidence type="ECO:0000313" key="13">
    <source>
        <dbReference type="EMBL" id="RJF98419.1"/>
    </source>
</evidence>
<dbReference type="InterPro" id="IPR006260">
    <property type="entry name" value="TonB/TolA_C"/>
</dbReference>
<feature type="transmembrane region" description="Helical" evidence="10">
    <location>
        <begin position="12"/>
        <end position="30"/>
    </location>
</feature>
<dbReference type="RefSeq" id="WP_119768371.1">
    <property type="nucleotide sequence ID" value="NZ_QYUO01000001.1"/>
</dbReference>
<dbReference type="PROSITE" id="PS52015">
    <property type="entry name" value="TONB_CTD"/>
    <property type="match status" value="1"/>
</dbReference>
<evidence type="ECO:0000256" key="11">
    <source>
        <dbReference type="SAM" id="MobiDB-lite"/>
    </source>
</evidence>
<evidence type="ECO:0000256" key="10">
    <source>
        <dbReference type="RuleBase" id="RU362123"/>
    </source>
</evidence>
<evidence type="ECO:0000256" key="4">
    <source>
        <dbReference type="ARBA" id="ARBA00022475"/>
    </source>
</evidence>
<dbReference type="GO" id="GO:0030288">
    <property type="term" value="C:outer membrane-bounded periplasmic space"/>
    <property type="evidence" value="ECO:0007669"/>
    <property type="project" value="InterPro"/>
</dbReference>
<keyword evidence="10" id="KW-0735">Signal-anchor</keyword>
<accession>A0A3A3GC03</accession>
<dbReference type="SUPFAM" id="SSF74653">
    <property type="entry name" value="TolA/TonB C-terminal domain"/>
    <property type="match status" value="1"/>
</dbReference>
<keyword evidence="4 10" id="KW-1003">Cell membrane</keyword>
<name>A0A3A3GC03_9BURK</name>
<comment type="subcellular location">
    <subcellularLocation>
        <location evidence="1 10">Cell inner membrane</location>
        <topology evidence="1 10">Single-pass membrane protein</topology>
        <orientation evidence="1 10">Periplasmic side</orientation>
    </subcellularLocation>
</comment>
<evidence type="ECO:0000256" key="3">
    <source>
        <dbReference type="ARBA" id="ARBA00022448"/>
    </source>
</evidence>
<dbReference type="NCBIfam" id="TIGR01352">
    <property type="entry name" value="tonB_Cterm"/>
    <property type="match status" value="1"/>
</dbReference>
<dbReference type="PRINTS" id="PR01374">
    <property type="entry name" value="TONBPROTEIN"/>
</dbReference>
<dbReference type="OrthoDB" id="9792439at2"/>
<organism evidence="13 14">
    <name type="scientific">Noviherbaspirillum saxi</name>
    <dbReference type="NCBI Taxonomy" id="2320863"/>
    <lineage>
        <taxon>Bacteria</taxon>
        <taxon>Pseudomonadati</taxon>
        <taxon>Pseudomonadota</taxon>
        <taxon>Betaproteobacteria</taxon>
        <taxon>Burkholderiales</taxon>
        <taxon>Oxalobacteraceae</taxon>
        <taxon>Noviherbaspirillum</taxon>
    </lineage>
</organism>
<evidence type="ECO:0000256" key="5">
    <source>
        <dbReference type="ARBA" id="ARBA00022519"/>
    </source>
</evidence>
<proteinExistence type="inferred from homology"/>
<dbReference type="InterPro" id="IPR003538">
    <property type="entry name" value="TonB"/>
</dbReference>
<evidence type="ECO:0000256" key="9">
    <source>
        <dbReference type="ARBA" id="ARBA00023136"/>
    </source>
</evidence>
<feature type="region of interest" description="Disordered" evidence="11">
    <location>
        <begin position="55"/>
        <end position="135"/>
    </location>
</feature>
<dbReference type="InterPro" id="IPR037682">
    <property type="entry name" value="TonB_C"/>
</dbReference>
<dbReference type="GO" id="GO:0015891">
    <property type="term" value="P:siderophore transport"/>
    <property type="evidence" value="ECO:0007669"/>
    <property type="project" value="InterPro"/>
</dbReference>
<feature type="compositionally biased region" description="Low complexity" evidence="11">
    <location>
        <begin position="99"/>
        <end position="129"/>
    </location>
</feature>
<keyword evidence="8 10" id="KW-1133">Transmembrane helix</keyword>